<dbReference type="AlphaFoldDB" id="A0A4Y2W0Q6"/>
<proteinExistence type="predicted"/>
<comment type="caution">
    <text evidence="1">The sequence shown here is derived from an EMBL/GenBank/DDBJ whole genome shotgun (WGS) entry which is preliminary data.</text>
</comment>
<dbReference type="Proteomes" id="UP000499080">
    <property type="component" value="Unassembled WGS sequence"/>
</dbReference>
<protein>
    <submittedName>
        <fullName evidence="1">Uncharacterized protein</fullName>
    </submittedName>
</protein>
<sequence>MSTKKKRIENLLTGVFASHLSGCIDRVLSLAVPITILRINGNLKQRRSPERNVLLSFSNVTGAPKERLLNIRYEYFGRTQTVTE</sequence>
<reference evidence="1 2" key="1">
    <citation type="journal article" date="2019" name="Sci. Rep.">
        <title>Orb-weaving spider Araneus ventricosus genome elucidates the spidroin gene catalogue.</title>
        <authorList>
            <person name="Kono N."/>
            <person name="Nakamura H."/>
            <person name="Ohtoshi R."/>
            <person name="Moran D.A.P."/>
            <person name="Shinohara A."/>
            <person name="Yoshida Y."/>
            <person name="Fujiwara M."/>
            <person name="Mori M."/>
            <person name="Tomita M."/>
            <person name="Arakawa K."/>
        </authorList>
    </citation>
    <scope>NUCLEOTIDE SEQUENCE [LARGE SCALE GENOMIC DNA]</scope>
</reference>
<dbReference type="EMBL" id="BGPR01054544">
    <property type="protein sequence ID" value="GBO31283.1"/>
    <property type="molecule type" value="Genomic_DNA"/>
</dbReference>
<name>A0A4Y2W0Q6_ARAVE</name>
<organism evidence="1 2">
    <name type="scientific">Araneus ventricosus</name>
    <name type="common">Orbweaver spider</name>
    <name type="synonym">Epeira ventricosa</name>
    <dbReference type="NCBI Taxonomy" id="182803"/>
    <lineage>
        <taxon>Eukaryota</taxon>
        <taxon>Metazoa</taxon>
        <taxon>Ecdysozoa</taxon>
        <taxon>Arthropoda</taxon>
        <taxon>Chelicerata</taxon>
        <taxon>Arachnida</taxon>
        <taxon>Araneae</taxon>
        <taxon>Araneomorphae</taxon>
        <taxon>Entelegynae</taxon>
        <taxon>Araneoidea</taxon>
        <taxon>Araneidae</taxon>
        <taxon>Araneus</taxon>
    </lineage>
</organism>
<keyword evidence="2" id="KW-1185">Reference proteome</keyword>
<accession>A0A4Y2W0Q6</accession>
<evidence type="ECO:0000313" key="2">
    <source>
        <dbReference type="Proteomes" id="UP000499080"/>
    </source>
</evidence>
<evidence type="ECO:0000313" key="1">
    <source>
        <dbReference type="EMBL" id="GBO31283.1"/>
    </source>
</evidence>
<gene>
    <name evidence="1" type="ORF">AVEN_202556_1</name>
</gene>